<dbReference type="PATRIC" id="fig|927668.3.peg.110"/>
<proteinExistence type="predicted"/>
<accession>L8N826</accession>
<keyword evidence="1" id="KW-1133">Transmembrane helix</keyword>
<keyword evidence="1" id="KW-0812">Transmembrane</keyword>
<feature type="transmembrane region" description="Helical" evidence="1">
    <location>
        <begin position="144"/>
        <end position="163"/>
    </location>
</feature>
<dbReference type="EMBL" id="ALWB01000002">
    <property type="protein sequence ID" value="ELS34795.1"/>
    <property type="molecule type" value="Genomic_DNA"/>
</dbReference>
<feature type="transmembrane region" description="Helical" evidence="1">
    <location>
        <begin position="50"/>
        <end position="72"/>
    </location>
</feature>
<protein>
    <submittedName>
        <fullName evidence="2">Uncharacterized protein</fullName>
    </submittedName>
</protein>
<name>L8N826_9CYAN</name>
<reference evidence="2 3" key="1">
    <citation type="journal article" date="2013" name="Proc. Natl. Acad. Sci. U.S.A.">
        <title>Improving the coverage of the cyanobacterial phylum using diversity-driven genome sequencing.</title>
        <authorList>
            <person name="Shih P.M."/>
            <person name="Wu D."/>
            <person name="Latifi A."/>
            <person name="Axen S.D."/>
            <person name="Fewer D.P."/>
            <person name="Talla E."/>
            <person name="Calteau A."/>
            <person name="Cai F."/>
            <person name="Tandeau de Marsac N."/>
            <person name="Rippka R."/>
            <person name="Herdman M."/>
            <person name="Sivonen K."/>
            <person name="Coursin T."/>
            <person name="Laurent T."/>
            <person name="Goodwin L."/>
            <person name="Nolan M."/>
            <person name="Davenport K.W."/>
            <person name="Han C.S."/>
            <person name="Rubin E.M."/>
            <person name="Eisen J.A."/>
            <person name="Woyke T."/>
            <person name="Gugger M."/>
            <person name="Kerfeld C.A."/>
        </authorList>
    </citation>
    <scope>NUCLEOTIDE SEQUENCE [LARGE SCALE GENOMIC DNA]</scope>
    <source>
        <strain evidence="2 3">PCC 7429</strain>
    </source>
</reference>
<evidence type="ECO:0000313" key="2">
    <source>
        <dbReference type="EMBL" id="ELS34795.1"/>
    </source>
</evidence>
<dbReference type="Proteomes" id="UP000011201">
    <property type="component" value="Unassembled WGS sequence"/>
</dbReference>
<sequence>MRLITQKNPQKIPRLIKFAIKITMTENQIPKGAEREVKMIGSAAIDGAPIAYIIVLASVATVLAFIPFSIVLGSGKGIPLSQSIYPLLGWLLGPLAGALASGIGTLIGVFLAPYTAGVPAIAIWGAAIASFAAGAMVTGWNRQYWYLGLVGIFVSELVTYAYLAIARNGIPLDTFIAGAFIDWSSILLFVLPTRTLFARMIGSKDLIRVGIGIFCGTWMICGLAHLSQVPFTYYLFNWPEPIWKMLIPVIPVENAMRGLSGAVIGTGVISGLRAINIVKPKEALY</sequence>
<feature type="transmembrane region" description="Helical" evidence="1">
    <location>
        <begin position="84"/>
        <end position="112"/>
    </location>
</feature>
<gene>
    <name evidence="2" type="ORF">Pse7429DRAFT_0102</name>
</gene>
<feature type="transmembrane region" description="Helical" evidence="1">
    <location>
        <begin position="175"/>
        <end position="197"/>
    </location>
</feature>
<keyword evidence="3" id="KW-1185">Reference proteome</keyword>
<feature type="transmembrane region" description="Helical" evidence="1">
    <location>
        <begin position="118"/>
        <end position="137"/>
    </location>
</feature>
<feature type="transmembrane region" description="Helical" evidence="1">
    <location>
        <begin position="209"/>
        <end position="236"/>
    </location>
</feature>
<evidence type="ECO:0000256" key="1">
    <source>
        <dbReference type="SAM" id="Phobius"/>
    </source>
</evidence>
<organism evidence="2 3">
    <name type="scientific">Pseudanabaena biceps PCC 7429</name>
    <dbReference type="NCBI Taxonomy" id="927668"/>
    <lineage>
        <taxon>Bacteria</taxon>
        <taxon>Bacillati</taxon>
        <taxon>Cyanobacteriota</taxon>
        <taxon>Cyanophyceae</taxon>
        <taxon>Pseudanabaenales</taxon>
        <taxon>Pseudanabaenaceae</taxon>
        <taxon>Pseudanabaena</taxon>
    </lineage>
</organism>
<dbReference type="AlphaFoldDB" id="L8N826"/>
<feature type="transmembrane region" description="Helical" evidence="1">
    <location>
        <begin position="256"/>
        <end position="275"/>
    </location>
</feature>
<comment type="caution">
    <text evidence="2">The sequence shown here is derived from an EMBL/GenBank/DDBJ whole genome shotgun (WGS) entry which is preliminary data.</text>
</comment>
<evidence type="ECO:0000313" key="3">
    <source>
        <dbReference type="Proteomes" id="UP000011201"/>
    </source>
</evidence>
<keyword evidence="1" id="KW-0472">Membrane</keyword>